<accession>A0A0U3FPU1</accession>
<evidence type="ECO:0000256" key="2">
    <source>
        <dbReference type="ARBA" id="ARBA00022723"/>
    </source>
</evidence>
<feature type="binding site" evidence="4">
    <location>
        <position position="230"/>
    </location>
    <ligand>
        <name>Mg(2+)</name>
        <dbReference type="ChEBI" id="CHEBI:18420"/>
    </ligand>
</feature>
<dbReference type="GO" id="GO:0000287">
    <property type="term" value="F:magnesium ion binding"/>
    <property type="evidence" value="ECO:0007669"/>
    <property type="project" value="UniProtKB-UniRule"/>
</dbReference>
<comment type="caution">
    <text evidence="4">Lacks conserved residue(s) required for the propagation of feature annotation.</text>
</comment>
<name>A0A0U3FPU1_9CREN</name>
<feature type="active site" evidence="4">
    <location>
        <position position="40"/>
    </location>
</feature>
<keyword evidence="3 4" id="KW-0460">Magnesium</keyword>
<keyword evidence="2 4" id="KW-0479">Metal-binding</keyword>
<dbReference type="Proteomes" id="UP000060778">
    <property type="component" value="Chromosome"/>
</dbReference>
<dbReference type="EMBL" id="CP006867">
    <property type="protein sequence ID" value="ALU11488.1"/>
    <property type="molecule type" value="Genomic_DNA"/>
</dbReference>
<dbReference type="SUPFAM" id="SSF64005">
    <property type="entry name" value="Undecaprenyl diphosphate synthase"/>
    <property type="match status" value="1"/>
</dbReference>
<gene>
    <name evidence="4" type="primary">uppS</name>
    <name evidence="5" type="ORF">EYM_01550</name>
</gene>
<keyword evidence="1 4" id="KW-0808">Transferase</keyword>
<dbReference type="EC" id="2.5.1.89" evidence="4"/>
<evidence type="ECO:0000256" key="1">
    <source>
        <dbReference type="ARBA" id="ARBA00022679"/>
    </source>
</evidence>
<feature type="binding site" evidence="4">
    <location>
        <position position="211"/>
    </location>
    <ligand>
        <name>substrate</name>
    </ligand>
</feature>
<evidence type="ECO:0000256" key="4">
    <source>
        <dbReference type="HAMAP-Rule" id="MF_01139"/>
    </source>
</evidence>
<comment type="cofactor">
    <cofactor evidence="4">
        <name>Mg(2+)</name>
        <dbReference type="ChEBI" id="CHEBI:18420"/>
    </cofactor>
    <text evidence="4">Binds 2 magnesium ions per subunit.</text>
</comment>
<sequence length="262" mass="31040">MKGFRVTDKLLKPVYGIYEKRLEAEVKSRPLPRHVAIIPDGNRRWAKMKGFKEWYGHKEGYKKMREVLLWLLDLGIETVTVFAMSTENCTRRSEEERRNLFDLISGGLRELAKEKIIHEHKVKVNVIGKCEMWPKYLKEAAEEVQKATQHYNERYLYVAVCYGGRQEIVDAVKKIAMEVLEGKLKPEEITEETISEHLYTAGVPDPDLIIRTSGEERISNFLLWQSAYSEFYFADMYWPEIRKIDILRAIRDYQRRKRRYGK</sequence>
<dbReference type="FunFam" id="3.40.1180.10:FF:000003">
    <property type="entry name" value="Isoprenyl transferase 2"/>
    <property type="match status" value="1"/>
</dbReference>
<comment type="function">
    <text evidence="4">Catalyzes the sequential condensation of isopentenyl diphosphate (IPP) with geranylgeranyl diphosphate (GGPP) to yield (2Z,6Z,10Z,14Z,18Z,22Z,26Z,30E,34E,38E)-undecaprenyl diphosphate (tritrans,heptacis-UPP). It is probably the precursor of glycosyl carrier lipids.</text>
</comment>
<feature type="binding site" evidence="4">
    <location>
        <position position="45"/>
    </location>
    <ligand>
        <name>substrate</name>
    </ligand>
</feature>
<feature type="binding site" evidence="4">
    <location>
        <begin position="217"/>
        <end position="219"/>
    </location>
    <ligand>
        <name>substrate</name>
    </ligand>
</feature>
<dbReference type="Gene3D" id="3.40.1180.10">
    <property type="entry name" value="Decaprenyl diphosphate synthase-like"/>
    <property type="match status" value="1"/>
</dbReference>
<dbReference type="InterPro" id="IPR001441">
    <property type="entry name" value="UPP_synth-like"/>
</dbReference>
<dbReference type="STRING" id="940295.EYM_01550"/>
<evidence type="ECO:0000256" key="3">
    <source>
        <dbReference type="ARBA" id="ARBA00022842"/>
    </source>
</evidence>
<comment type="catalytic activity">
    <reaction evidence="4">
        <text>geranylgeranyl diphosphate + 7 isopentenyl diphosphate = tri-trans,hepta-cis-undecaprenyl diphosphate + 7 diphosphate</text>
        <dbReference type="Rhea" id="RHEA:27622"/>
        <dbReference type="ChEBI" id="CHEBI:33019"/>
        <dbReference type="ChEBI" id="CHEBI:57533"/>
        <dbReference type="ChEBI" id="CHEBI:60388"/>
        <dbReference type="ChEBI" id="CHEBI:128769"/>
        <dbReference type="EC" id="2.5.1.89"/>
    </reaction>
</comment>
<dbReference type="PANTHER" id="PTHR10291">
    <property type="entry name" value="DEHYDRODOLICHYL DIPHOSPHATE SYNTHASE FAMILY MEMBER"/>
    <property type="match status" value="1"/>
</dbReference>
<feature type="active site" description="Proton acceptor" evidence="4">
    <location>
        <position position="88"/>
    </location>
</feature>
<feature type="binding site" evidence="4">
    <location>
        <position position="57"/>
    </location>
    <ligand>
        <name>substrate</name>
    </ligand>
</feature>
<comment type="similarity">
    <text evidence="4">Belongs to the UPP synthase family.</text>
</comment>
<dbReference type="NCBIfam" id="TIGR00055">
    <property type="entry name" value="uppS"/>
    <property type="match status" value="1"/>
</dbReference>
<dbReference type="AlphaFoldDB" id="A0A0U3FPU1"/>
<dbReference type="GO" id="GO:0016094">
    <property type="term" value="P:polyprenol biosynthetic process"/>
    <property type="evidence" value="ECO:0007669"/>
    <property type="project" value="TreeGrafter"/>
</dbReference>
<dbReference type="Pfam" id="PF01255">
    <property type="entry name" value="Prenyltransf"/>
    <property type="match status" value="1"/>
</dbReference>
<dbReference type="PROSITE" id="PS01066">
    <property type="entry name" value="UPP_SYNTHASE"/>
    <property type="match status" value="1"/>
</dbReference>
<dbReference type="InterPro" id="IPR036424">
    <property type="entry name" value="UPP_synth-like_sf"/>
</dbReference>
<dbReference type="InterPro" id="IPR018520">
    <property type="entry name" value="UPP_synth-like_CS"/>
</dbReference>
<proteinExistence type="inferred from homology"/>
<dbReference type="CDD" id="cd00475">
    <property type="entry name" value="Cis_IPPS"/>
    <property type="match status" value="1"/>
</dbReference>
<evidence type="ECO:0000313" key="5">
    <source>
        <dbReference type="EMBL" id="ALU11488.1"/>
    </source>
</evidence>
<protein>
    <recommendedName>
        <fullName evidence="4">Tritrans,polycis-undecaprenyl-diphosphate synthase (geranylgeranyl-diphosphate specific)</fullName>
        <ecNumber evidence="4">2.5.1.89</ecNumber>
    </recommendedName>
    <alternativeName>
        <fullName evidence="4">Undecaprenyl diphosphate synthase</fullName>
        <shortName evidence="4">UDS</shortName>
    </alternativeName>
    <alternativeName>
        <fullName evidence="4">Undecaprenyl pyrophosphate synthase</fullName>
        <shortName evidence="4">UPP synthase</shortName>
    </alternativeName>
</protein>
<feature type="binding site" evidence="4">
    <location>
        <begin position="41"/>
        <end position="44"/>
    </location>
    <ligand>
        <name>substrate</name>
    </ligand>
</feature>
<reference evidence="5 6" key="1">
    <citation type="submission" date="2013-11" db="EMBL/GenBank/DDBJ databases">
        <title>Comparative genomics of Ignicoccus.</title>
        <authorList>
            <person name="Podar M."/>
        </authorList>
    </citation>
    <scope>NUCLEOTIDE SEQUENCE [LARGE SCALE GENOMIC DNA]</scope>
    <source>
        <strain evidence="5 6">DSM 13165</strain>
    </source>
</reference>
<feature type="binding site" evidence="4">
    <location>
        <position position="92"/>
    </location>
    <ligand>
        <name>substrate</name>
    </ligand>
</feature>
<dbReference type="PATRIC" id="fig|940295.4.peg.304"/>
<dbReference type="GO" id="GO:0045547">
    <property type="term" value="F:ditrans,polycis-polyprenyl diphosphate synthase [(2E,6E)-farnesyl diphosphate specific] activity"/>
    <property type="evidence" value="ECO:0007669"/>
    <property type="project" value="TreeGrafter"/>
</dbReference>
<evidence type="ECO:0000313" key="6">
    <source>
        <dbReference type="Proteomes" id="UP000060778"/>
    </source>
</evidence>
<organism evidence="5 6">
    <name type="scientific">Ignicoccus islandicus DSM 13165</name>
    <dbReference type="NCBI Taxonomy" id="940295"/>
    <lineage>
        <taxon>Archaea</taxon>
        <taxon>Thermoproteota</taxon>
        <taxon>Thermoprotei</taxon>
        <taxon>Desulfurococcales</taxon>
        <taxon>Desulfurococcaceae</taxon>
        <taxon>Ignicoccus</taxon>
    </lineage>
</organism>
<comment type="subunit">
    <text evidence="4">Homodimer.</text>
</comment>
<feature type="binding site" evidence="4">
    <location>
        <begin position="85"/>
        <end position="87"/>
    </location>
    <ligand>
        <name>substrate</name>
    </ligand>
</feature>
<feature type="binding site" evidence="4">
    <location>
        <position position="40"/>
    </location>
    <ligand>
        <name>Mg(2+)</name>
        <dbReference type="ChEBI" id="CHEBI:18420"/>
    </ligand>
</feature>
<keyword evidence="6" id="KW-1185">Reference proteome</keyword>
<dbReference type="KEGG" id="iis:EYM_01550"/>
<dbReference type="PANTHER" id="PTHR10291:SF43">
    <property type="entry name" value="DEHYDRODOLICHYL DIPHOSPHATE SYNTHASE COMPLEX SUBUNIT DHDDS"/>
    <property type="match status" value="1"/>
</dbReference>
<dbReference type="HAMAP" id="MF_01139">
    <property type="entry name" value="ISPT"/>
    <property type="match status" value="1"/>
</dbReference>